<keyword evidence="1" id="KW-1185">Reference proteome</keyword>
<dbReference type="KEGG" id="tnl:113498092"/>
<dbReference type="Proteomes" id="UP000322000">
    <property type="component" value="Chromosome 1"/>
</dbReference>
<protein>
    <submittedName>
        <fullName evidence="2">Uncharacterized protein LOC113498092</fullName>
    </submittedName>
</protein>
<dbReference type="InParanoid" id="A0A7E5W1K9"/>
<dbReference type="GO" id="GO:0008080">
    <property type="term" value="F:N-acetyltransferase activity"/>
    <property type="evidence" value="ECO:0007669"/>
    <property type="project" value="TreeGrafter"/>
</dbReference>
<proteinExistence type="predicted"/>
<organism evidence="1 2">
    <name type="scientific">Trichoplusia ni</name>
    <name type="common">Cabbage looper</name>
    <dbReference type="NCBI Taxonomy" id="7111"/>
    <lineage>
        <taxon>Eukaryota</taxon>
        <taxon>Metazoa</taxon>
        <taxon>Ecdysozoa</taxon>
        <taxon>Arthropoda</taxon>
        <taxon>Hexapoda</taxon>
        <taxon>Insecta</taxon>
        <taxon>Pterygota</taxon>
        <taxon>Neoptera</taxon>
        <taxon>Endopterygota</taxon>
        <taxon>Lepidoptera</taxon>
        <taxon>Glossata</taxon>
        <taxon>Ditrysia</taxon>
        <taxon>Noctuoidea</taxon>
        <taxon>Noctuidae</taxon>
        <taxon>Plusiinae</taxon>
        <taxon>Trichoplusia</taxon>
    </lineage>
</organism>
<name>A0A7E5W1K9_TRINI</name>
<sequence>MEVFTTEDGKYRIESLSAATFPGALRVIREAFCQDESVCIGTEVNKNPVAAEELLELCADAALDGVSLVAVAIDSGDVVAASFNKLQEATSDSSEKPFFEIFAEERCTQSSSRALIEWMAEVDGRCNFFEKYNVDCSLEIMFLATLRQHRHNNLGKLLCRQSIELAKKLKDGPVAQMTVQDLGPNYANMTARKPVAKVPKICQALWTAEPTQKIGKVLNFNVGLRVSFADFFYEGKSYAERIGREVFAEAAAISIVCKYRVESLSATTFPGVEKLLTDHFFTDENVCIGTEVDKNPLAGEEQLELIADAALDGLSLVAVENETDEVVSVLINKLQVAPTNSSEKSFFEVFAEERCKQPESRAVVDFMIDLDARCNYFEKYGVDCSIELMYMGTHREHRRKGLAKLLGQTTLELAKKYRGGPYKKMTVEDLGPKYAFIAPRTPTRKDPKICTGLWSAPGSKKVGEDLGFELLVVLASVNANENWHNKNVKMWHTTEDGKYRVESLSATTFPGAEKLLKYHLFPDENVCISTGVNKNPLAVEELLELAAEAALDGLSLVAVEIDTDDVVAVLINKLQVVTIDTSEKSFFKIFAEQRCKQQSSRALVHSMVELNTRCNYFEKYGVDCGIELMYLGTHSAHRRRGLGKLLGRITLDLAKKLRGGPYAKMAIEDLGQKFAFIVPRPPTTKDPKICMALLTATATQKIGKDLGFEVLLKVSLKDFVYDGKPYTDRIGAEVYCEGAARRIDKIRACMYNSCRGSGIERVTVAPVYERQSKEHGKRKMWHITEDGKYRVESISATTFNGAMNLLKDHFIPDENVCIGTGISKNPLAGEDLLELAADAVLNGISLVAIDIKTDEVAAVLINKLQVEPSDASEKRFFEAFVKERCKQPESLAAVDFMIDVDSKCNYFEKYGVDCGIELMFMGTHRQHRRKGLAKLLGQITSELAKKYRGGPYGRITVEDLGPKYAFLVPGAPSTKDPKIFTSLLTATGTQKIGKDLGFEVMFTVYLKDYIFDGKSYTERIGCDAFCEGAARRID</sequence>
<dbReference type="InterPro" id="IPR016181">
    <property type="entry name" value="Acyl_CoA_acyltransferase"/>
</dbReference>
<dbReference type="OrthoDB" id="8191594at2759"/>
<evidence type="ECO:0000313" key="2">
    <source>
        <dbReference type="RefSeq" id="XP_026734171.1"/>
    </source>
</evidence>
<reference evidence="2" key="1">
    <citation type="submission" date="2025-08" db="UniProtKB">
        <authorList>
            <consortium name="RefSeq"/>
        </authorList>
    </citation>
    <scope>IDENTIFICATION</scope>
</reference>
<gene>
    <name evidence="2" type="primary">LOC113498092</name>
</gene>
<dbReference type="SUPFAM" id="SSF55729">
    <property type="entry name" value="Acyl-CoA N-acyltransferases (Nat)"/>
    <property type="match status" value="1"/>
</dbReference>
<dbReference type="RefSeq" id="XP_026734171.1">
    <property type="nucleotide sequence ID" value="XM_026878370.1"/>
</dbReference>
<dbReference type="PANTHER" id="PTHR20905">
    <property type="entry name" value="N-ACETYLTRANSFERASE-RELATED"/>
    <property type="match status" value="1"/>
</dbReference>
<evidence type="ECO:0000313" key="1">
    <source>
        <dbReference type="Proteomes" id="UP000322000"/>
    </source>
</evidence>
<dbReference type="PANTHER" id="PTHR20905:SF28">
    <property type="entry name" value="GH28833P-RELATED"/>
    <property type="match status" value="1"/>
</dbReference>
<dbReference type="GeneID" id="113498092"/>
<dbReference type="AlphaFoldDB" id="A0A7E5W1K9"/>
<dbReference type="Gene3D" id="3.40.630.30">
    <property type="match status" value="4"/>
</dbReference>
<accession>A0A7E5W1K9</accession>